<evidence type="ECO:0000313" key="10">
    <source>
        <dbReference type="EMBL" id="KAK4642946.1"/>
    </source>
</evidence>
<keyword evidence="4 9" id="KW-1133">Transmembrane helix</keyword>
<accession>A0ABR0FG49</accession>
<keyword evidence="6 9" id="KW-0472">Membrane</keyword>
<evidence type="ECO:0000256" key="6">
    <source>
        <dbReference type="ARBA" id="ARBA00023136"/>
    </source>
</evidence>
<keyword evidence="7" id="KW-0325">Glycoprotein</keyword>
<dbReference type="GeneID" id="87901154"/>
<keyword evidence="5" id="KW-0843">Virulence</keyword>
<evidence type="ECO:0000256" key="3">
    <source>
        <dbReference type="ARBA" id="ARBA00022692"/>
    </source>
</evidence>
<sequence>MMVHNLVGTHRGSQGRIPAHVWIVPSHLRFCPVSSIDNIILILMRMDDCHLQEFDKGMPSSKRSRSSIVYLHVFLFSTAIFLNIWALRQPGLRSPQFLGSCDGDRQTRLIGSYPLEQLATVSPVKFDAELFAASVYKGEPRKELDEAWNKLVDHPMILVDNKTLQDFDPTTKLTKGVNNHYYATVEVFHHLHCLDITRKYIWRDYYKHVDTFQNPPEIVWKHVDHCIDLLRQVLMCNSGTGLLFYTDLGDQQPEARVSTSHMCRNFSQISEWVWKHDSELGKYAED</sequence>
<dbReference type="Pfam" id="PF11807">
    <property type="entry name" value="UstYa"/>
    <property type="match status" value="1"/>
</dbReference>
<organism evidence="10 11">
    <name type="scientific">Podospora bellae-mahoneyi</name>
    <dbReference type="NCBI Taxonomy" id="2093777"/>
    <lineage>
        <taxon>Eukaryota</taxon>
        <taxon>Fungi</taxon>
        <taxon>Dikarya</taxon>
        <taxon>Ascomycota</taxon>
        <taxon>Pezizomycotina</taxon>
        <taxon>Sordariomycetes</taxon>
        <taxon>Sordariomycetidae</taxon>
        <taxon>Sordariales</taxon>
        <taxon>Podosporaceae</taxon>
        <taxon>Podospora</taxon>
    </lineage>
</organism>
<comment type="pathway">
    <text evidence="2">Mycotoxin biosynthesis.</text>
</comment>
<protein>
    <recommendedName>
        <fullName evidence="12">Cyclochlorotine biosynthesis protein O</fullName>
    </recommendedName>
</protein>
<feature type="transmembrane region" description="Helical" evidence="9">
    <location>
        <begin position="68"/>
        <end position="87"/>
    </location>
</feature>
<evidence type="ECO:0000256" key="2">
    <source>
        <dbReference type="ARBA" id="ARBA00004685"/>
    </source>
</evidence>
<gene>
    <name evidence="10" type="ORF">QC761_700825</name>
</gene>
<evidence type="ECO:0000256" key="1">
    <source>
        <dbReference type="ARBA" id="ARBA00004167"/>
    </source>
</evidence>
<dbReference type="PANTHER" id="PTHR33365">
    <property type="entry name" value="YALI0B05434P"/>
    <property type="match status" value="1"/>
</dbReference>
<dbReference type="Proteomes" id="UP001322138">
    <property type="component" value="Unassembled WGS sequence"/>
</dbReference>
<dbReference type="EMBL" id="JAFFGZ010000006">
    <property type="protein sequence ID" value="KAK4642946.1"/>
    <property type="molecule type" value="Genomic_DNA"/>
</dbReference>
<evidence type="ECO:0000313" key="11">
    <source>
        <dbReference type="Proteomes" id="UP001322138"/>
    </source>
</evidence>
<evidence type="ECO:0000256" key="4">
    <source>
        <dbReference type="ARBA" id="ARBA00022989"/>
    </source>
</evidence>
<comment type="similarity">
    <text evidence="8">Belongs to the ustYa family.</text>
</comment>
<evidence type="ECO:0000256" key="7">
    <source>
        <dbReference type="ARBA" id="ARBA00023180"/>
    </source>
</evidence>
<name>A0ABR0FG49_9PEZI</name>
<keyword evidence="3 9" id="KW-0812">Transmembrane</keyword>
<evidence type="ECO:0000256" key="9">
    <source>
        <dbReference type="SAM" id="Phobius"/>
    </source>
</evidence>
<evidence type="ECO:0008006" key="12">
    <source>
        <dbReference type="Google" id="ProtNLM"/>
    </source>
</evidence>
<dbReference type="RefSeq" id="XP_062731922.1">
    <property type="nucleotide sequence ID" value="XM_062881672.1"/>
</dbReference>
<comment type="subcellular location">
    <subcellularLocation>
        <location evidence="1">Membrane</location>
        <topology evidence="1">Single-pass membrane protein</topology>
    </subcellularLocation>
</comment>
<dbReference type="PANTHER" id="PTHR33365:SF4">
    <property type="entry name" value="CYCLOCHLOROTINE BIOSYNTHESIS PROTEIN O"/>
    <property type="match status" value="1"/>
</dbReference>
<proteinExistence type="inferred from homology"/>
<keyword evidence="11" id="KW-1185">Reference proteome</keyword>
<evidence type="ECO:0000256" key="5">
    <source>
        <dbReference type="ARBA" id="ARBA00023026"/>
    </source>
</evidence>
<comment type="caution">
    <text evidence="10">The sequence shown here is derived from an EMBL/GenBank/DDBJ whole genome shotgun (WGS) entry which is preliminary data.</text>
</comment>
<evidence type="ECO:0000256" key="8">
    <source>
        <dbReference type="ARBA" id="ARBA00035112"/>
    </source>
</evidence>
<dbReference type="InterPro" id="IPR021765">
    <property type="entry name" value="UstYa-like"/>
</dbReference>
<reference evidence="10 11" key="1">
    <citation type="journal article" date="2023" name="bioRxiv">
        <title>High-quality genome assemblies of four members of thePodospora anserinaspecies complex.</title>
        <authorList>
            <person name="Ament-Velasquez S.L."/>
            <person name="Vogan A.A."/>
            <person name="Wallerman O."/>
            <person name="Hartmann F."/>
            <person name="Gautier V."/>
            <person name="Silar P."/>
            <person name="Giraud T."/>
            <person name="Johannesson H."/>
        </authorList>
    </citation>
    <scope>NUCLEOTIDE SEQUENCE [LARGE SCALE GENOMIC DNA]</scope>
    <source>
        <strain evidence="10 11">CBS 112042</strain>
    </source>
</reference>